<dbReference type="SUPFAM" id="SSF56300">
    <property type="entry name" value="Metallo-dependent phosphatases"/>
    <property type="match status" value="1"/>
</dbReference>
<dbReference type="GO" id="GO:0004112">
    <property type="term" value="F:cyclic-nucleotide phosphodiesterase activity"/>
    <property type="evidence" value="ECO:0007669"/>
    <property type="project" value="InterPro"/>
</dbReference>
<protein>
    <submittedName>
        <fullName evidence="6">Phosphodiesterase</fullName>
    </submittedName>
</protein>
<dbReference type="PANTHER" id="PTHR42988:SF2">
    <property type="entry name" value="CYCLIC NUCLEOTIDE PHOSPHODIESTERASE CBUA0032-RELATED"/>
    <property type="match status" value="1"/>
</dbReference>
<accession>A0A7L5BUN3</accession>
<dbReference type="RefSeq" id="WP_165098611.1">
    <property type="nucleotide sequence ID" value="NZ_CP049056.1"/>
</dbReference>
<sequence length="275" mass="29459">MSRIIQITDTHVVAPPALVAERVDTRLALESCAARIRAALDEIGPIDVIVATGDLTDRGGAAEFETFQRLIAPTGLPVVAIPGNHDRREPMRAAFAQERFMPESGPIDWMMDLSDFRLIALDTLIEGETGGELSARSLDFLRDALDGAGARPVLVALHHPPFKTGIRFMDEIGLKNAAAFSAALEGRSAETRVICGHVHRYITGMAGGCPAIIGPSTAHAIPADYRPDAPAGFVREPGGFLIHEWAGGFRSTYVGSEPAEGPFRFDDGVAIRRAP</sequence>
<keyword evidence="3" id="KW-0408">Iron</keyword>
<comment type="similarity">
    <text evidence="4">Belongs to the cyclic nucleotide phosphodiesterase class-III family.</text>
</comment>
<dbReference type="PANTHER" id="PTHR42988">
    <property type="entry name" value="PHOSPHOHYDROLASE"/>
    <property type="match status" value="1"/>
</dbReference>
<evidence type="ECO:0000313" key="7">
    <source>
        <dbReference type="Proteomes" id="UP000503336"/>
    </source>
</evidence>
<dbReference type="Pfam" id="PF00149">
    <property type="entry name" value="Metallophos"/>
    <property type="match status" value="1"/>
</dbReference>
<dbReference type="InterPro" id="IPR004843">
    <property type="entry name" value="Calcineurin-like_PHP"/>
</dbReference>
<dbReference type="CDD" id="cd07402">
    <property type="entry name" value="MPP_GpdQ"/>
    <property type="match status" value="1"/>
</dbReference>
<proteinExistence type="inferred from homology"/>
<reference evidence="6 7" key="1">
    <citation type="submission" date="2020-02" db="EMBL/GenBank/DDBJ databases">
        <title>complete genome sequence of Rhodobacteraceae bacterium.</title>
        <authorList>
            <person name="Park J."/>
            <person name="Kim Y.-S."/>
            <person name="Kim K.-H."/>
        </authorList>
    </citation>
    <scope>NUCLEOTIDE SEQUENCE [LARGE SCALE GENOMIC DNA]</scope>
    <source>
        <strain evidence="6 7">RR4-56</strain>
    </source>
</reference>
<keyword evidence="1" id="KW-0479">Metal-binding</keyword>
<feature type="domain" description="Calcineurin-like phosphoesterase" evidence="5">
    <location>
        <begin position="3"/>
        <end position="201"/>
    </location>
</feature>
<dbReference type="InterPro" id="IPR026575">
    <property type="entry name" value="GpdQ/CpdA-like"/>
</dbReference>
<keyword evidence="7" id="KW-1185">Reference proteome</keyword>
<dbReference type="AlphaFoldDB" id="A0A7L5BUN3"/>
<dbReference type="EMBL" id="CP049056">
    <property type="protein sequence ID" value="QIE55990.1"/>
    <property type="molecule type" value="Genomic_DNA"/>
</dbReference>
<keyword evidence="2" id="KW-0378">Hydrolase</keyword>
<evidence type="ECO:0000256" key="1">
    <source>
        <dbReference type="ARBA" id="ARBA00022723"/>
    </source>
</evidence>
<dbReference type="GO" id="GO:0046872">
    <property type="term" value="F:metal ion binding"/>
    <property type="evidence" value="ECO:0007669"/>
    <property type="project" value="UniProtKB-KW"/>
</dbReference>
<name>A0A7L5BUN3_9RHOB</name>
<evidence type="ECO:0000313" key="6">
    <source>
        <dbReference type="EMBL" id="QIE55990.1"/>
    </source>
</evidence>
<dbReference type="Proteomes" id="UP000503336">
    <property type="component" value="Chromosome"/>
</dbReference>
<organism evidence="6 7">
    <name type="scientific">Pikeienuella piscinae</name>
    <dbReference type="NCBI Taxonomy" id="2748098"/>
    <lineage>
        <taxon>Bacteria</taxon>
        <taxon>Pseudomonadati</taxon>
        <taxon>Pseudomonadota</taxon>
        <taxon>Alphaproteobacteria</taxon>
        <taxon>Rhodobacterales</taxon>
        <taxon>Paracoccaceae</taxon>
        <taxon>Pikeienuella</taxon>
    </lineage>
</organism>
<gene>
    <name evidence="6" type="ORF">G5B40_11315</name>
</gene>
<evidence type="ECO:0000256" key="4">
    <source>
        <dbReference type="ARBA" id="ARBA00025742"/>
    </source>
</evidence>
<dbReference type="InterPro" id="IPR050884">
    <property type="entry name" value="CNP_phosphodiesterase-III"/>
</dbReference>
<dbReference type="Gene3D" id="3.60.21.10">
    <property type="match status" value="1"/>
</dbReference>
<evidence type="ECO:0000259" key="5">
    <source>
        <dbReference type="Pfam" id="PF00149"/>
    </source>
</evidence>
<dbReference type="KEGG" id="hdh:G5B40_11315"/>
<evidence type="ECO:0000256" key="2">
    <source>
        <dbReference type="ARBA" id="ARBA00022801"/>
    </source>
</evidence>
<dbReference type="InterPro" id="IPR029052">
    <property type="entry name" value="Metallo-depent_PP-like"/>
</dbReference>
<evidence type="ECO:0000256" key="3">
    <source>
        <dbReference type="ARBA" id="ARBA00023004"/>
    </source>
</evidence>